<accession>A0ACB8E254</accession>
<evidence type="ECO:0000313" key="1">
    <source>
        <dbReference type="EMBL" id="KAH7980593.1"/>
    </source>
</evidence>
<organism evidence="1 2">
    <name type="scientific">Dermacentor silvarum</name>
    <name type="common">Tick</name>
    <dbReference type="NCBI Taxonomy" id="543639"/>
    <lineage>
        <taxon>Eukaryota</taxon>
        <taxon>Metazoa</taxon>
        <taxon>Ecdysozoa</taxon>
        <taxon>Arthropoda</taxon>
        <taxon>Chelicerata</taxon>
        <taxon>Arachnida</taxon>
        <taxon>Acari</taxon>
        <taxon>Parasitiformes</taxon>
        <taxon>Ixodida</taxon>
        <taxon>Ixodoidea</taxon>
        <taxon>Ixodidae</taxon>
        <taxon>Rhipicephalinae</taxon>
        <taxon>Dermacentor</taxon>
    </lineage>
</organism>
<reference evidence="1" key="1">
    <citation type="submission" date="2020-05" db="EMBL/GenBank/DDBJ databases">
        <title>Large-scale comparative analyses of tick genomes elucidate their genetic diversity and vector capacities.</title>
        <authorList>
            <person name="Jia N."/>
            <person name="Wang J."/>
            <person name="Shi W."/>
            <person name="Du L."/>
            <person name="Sun Y."/>
            <person name="Zhan W."/>
            <person name="Jiang J."/>
            <person name="Wang Q."/>
            <person name="Zhang B."/>
            <person name="Ji P."/>
            <person name="Sakyi L.B."/>
            <person name="Cui X."/>
            <person name="Yuan T."/>
            <person name="Jiang B."/>
            <person name="Yang W."/>
            <person name="Lam T.T.-Y."/>
            <person name="Chang Q."/>
            <person name="Ding S."/>
            <person name="Wang X."/>
            <person name="Zhu J."/>
            <person name="Ruan X."/>
            <person name="Zhao L."/>
            <person name="Wei J."/>
            <person name="Que T."/>
            <person name="Du C."/>
            <person name="Cheng J."/>
            <person name="Dai P."/>
            <person name="Han X."/>
            <person name="Huang E."/>
            <person name="Gao Y."/>
            <person name="Liu J."/>
            <person name="Shao H."/>
            <person name="Ye R."/>
            <person name="Li L."/>
            <person name="Wei W."/>
            <person name="Wang X."/>
            <person name="Wang C."/>
            <person name="Yang T."/>
            <person name="Huo Q."/>
            <person name="Li W."/>
            <person name="Guo W."/>
            <person name="Chen H."/>
            <person name="Zhou L."/>
            <person name="Ni X."/>
            <person name="Tian J."/>
            <person name="Zhou Y."/>
            <person name="Sheng Y."/>
            <person name="Liu T."/>
            <person name="Pan Y."/>
            <person name="Xia L."/>
            <person name="Li J."/>
            <person name="Zhao F."/>
            <person name="Cao W."/>
        </authorList>
    </citation>
    <scope>NUCLEOTIDE SEQUENCE</scope>
    <source>
        <strain evidence="1">Dsil-2018</strain>
    </source>
</reference>
<proteinExistence type="predicted"/>
<dbReference type="EMBL" id="CM023470">
    <property type="protein sequence ID" value="KAH7980593.1"/>
    <property type="molecule type" value="Genomic_DNA"/>
</dbReference>
<evidence type="ECO:0000313" key="2">
    <source>
        <dbReference type="Proteomes" id="UP000821865"/>
    </source>
</evidence>
<dbReference type="Proteomes" id="UP000821865">
    <property type="component" value="Chromosome 1"/>
</dbReference>
<keyword evidence="2" id="KW-1185">Reference proteome</keyword>
<comment type="caution">
    <text evidence="1">The sequence shown here is derived from an EMBL/GenBank/DDBJ whole genome shotgun (WGS) entry which is preliminary data.</text>
</comment>
<protein>
    <submittedName>
        <fullName evidence="1">Uncharacterized protein</fullName>
    </submittedName>
</protein>
<name>A0ACB8E254_DERSI</name>
<gene>
    <name evidence="1" type="ORF">HPB49_017414</name>
</gene>
<sequence>MKHLSHVEFATLAEELKCFYGIDNFKEEAISWYKMWCNKTGDPSEITYCELLHQVKTFFPGVAKAIEVALALPVATCTVERSFSTMRRVKTWLRSTMTNDRLDGFCMMSVHRERVMKHRNDFITRASITQFAHKNSGRLQLLYKED</sequence>